<dbReference type="Pfam" id="PF07576">
    <property type="entry name" value="BRAP2"/>
    <property type="match status" value="1"/>
</dbReference>
<evidence type="ECO:0000256" key="3">
    <source>
        <dbReference type="ARBA" id="ARBA00022833"/>
    </source>
</evidence>
<dbReference type="GO" id="GO:0005737">
    <property type="term" value="C:cytoplasm"/>
    <property type="evidence" value="ECO:0007669"/>
    <property type="project" value="TreeGrafter"/>
</dbReference>
<dbReference type="InterPro" id="IPR013083">
    <property type="entry name" value="Znf_RING/FYVE/PHD"/>
</dbReference>
<keyword evidence="1" id="KW-0479">Metal-binding</keyword>
<dbReference type="GO" id="GO:0061630">
    <property type="term" value="F:ubiquitin protein ligase activity"/>
    <property type="evidence" value="ECO:0007669"/>
    <property type="project" value="TreeGrafter"/>
</dbReference>
<keyword evidence="3" id="KW-0862">Zinc</keyword>
<dbReference type="OrthoDB" id="273556at2759"/>
<evidence type="ECO:0000256" key="2">
    <source>
        <dbReference type="ARBA" id="ARBA00022771"/>
    </source>
</evidence>
<evidence type="ECO:0000259" key="7">
    <source>
        <dbReference type="PROSITE" id="PS50089"/>
    </source>
</evidence>
<dbReference type="InterPro" id="IPR001607">
    <property type="entry name" value="Znf_UBP"/>
</dbReference>
<dbReference type="GO" id="GO:0007265">
    <property type="term" value="P:Ras protein signal transduction"/>
    <property type="evidence" value="ECO:0007669"/>
    <property type="project" value="TreeGrafter"/>
</dbReference>
<dbReference type="EMBL" id="CAKAEH010001261">
    <property type="protein sequence ID" value="CAG9533724.1"/>
    <property type="molecule type" value="Genomic_DNA"/>
</dbReference>
<protein>
    <recommendedName>
        <fullName evidence="11">BRCA1-associated protein</fullName>
    </recommendedName>
</protein>
<accession>A0A8J2LS91</accession>
<dbReference type="InterPro" id="IPR001841">
    <property type="entry name" value="Znf_RING"/>
</dbReference>
<proteinExistence type="predicted"/>
<dbReference type="GO" id="GO:0008270">
    <property type="term" value="F:zinc ion binding"/>
    <property type="evidence" value="ECO:0007669"/>
    <property type="project" value="UniProtKB-KW"/>
</dbReference>
<keyword evidence="10" id="KW-1185">Reference proteome</keyword>
<dbReference type="SMART" id="SM00184">
    <property type="entry name" value="RING"/>
    <property type="match status" value="1"/>
</dbReference>
<dbReference type="Pfam" id="PF13639">
    <property type="entry name" value="zf-RING_2"/>
    <property type="match status" value="1"/>
</dbReference>
<evidence type="ECO:0000256" key="4">
    <source>
        <dbReference type="PROSITE-ProRule" id="PRU00502"/>
    </source>
</evidence>
<feature type="compositionally biased region" description="Polar residues" evidence="6">
    <location>
        <begin position="131"/>
        <end position="155"/>
    </location>
</feature>
<comment type="caution">
    <text evidence="9">The sequence shown here is derived from an EMBL/GenBank/DDBJ whole genome shotgun (WGS) entry which is preliminary data.</text>
</comment>
<dbReference type="PROSITE" id="PS50271">
    <property type="entry name" value="ZF_UBP"/>
    <property type="match status" value="1"/>
</dbReference>
<evidence type="ECO:0000256" key="6">
    <source>
        <dbReference type="SAM" id="MobiDB-lite"/>
    </source>
</evidence>
<evidence type="ECO:0008006" key="11">
    <source>
        <dbReference type="Google" id="ProtNLM"/>
    </source>
</evidence>
<dbReference type="Pfam" id="PF02148">
    <property type="entry name" value="zf-UBP"/>
    <property type="match status" value="1"/>
</dbReference>
<sequence>MSSESSHSPVLRNADEEQNELMNKVASIIIRLEIQTGAPFIQFESAGFNEVKSEARPEKKLMAERKKHKKVDGRSKIEGDASLLPTSMNKVERASVQAQCLGNREYTEVIVQTFSKDQTALNKQKPLTPDGQENPSSIQTIASGSSPSLKATSEGSDPIGCAKPRGPGMILSLSQTLDVCNISFFSGNPFVEKTSGILHFYKKKETNLTAARGDCSVLCMLGVPSLLSCRELLRFIAPSSQYITAMKVIRDSTPNQYMVIINFRSHDAAVRFYDEYNGMTYNAIEPEVCSLVFVEKIESVREEAGGSLPVENITELPTCAVCLERMDDGVLTILCNHTFHAECLEQWTDTTCPVCRHSQTPELVADQKCSVCGRTTDLWICLVCGNIGCGRYVEGHAYRHFETTSHTFTLEIGGERVWDYAGDNYVHRLIQSSPDGKMVEYRRGGVSDSDENPGEKLESIQLEYTCLLTSQLEYQRIFYETKMNEQERLFSTLEKHNQAQVDNLEREVDEIRQECDELKKSLASCTQQRRTIEKKQQNTQNKLNKTLAELEEERALNKLLRSDQEKWSTKLAEMEAKNTSLHEKYVATVNDLSEQIRDLMMHFDAEAKIQNAVETNEITEKEVNESSVVVADPPQHIPVRNRRRKKK</sequence>
<evidence type="ECO:0000313" key="9">
    <source>
        <dbReference type="EMBL" id="CAG9533724.1"/>
    </source>
</evidence>
<reference evidence="9" key="1">
    <citation type="submission" date="2021-09" db="EMBL/GenBank/DDBJ databases">
        <authorList>
            <consortium name="Pathogen Informatics"/>
        </authorList>
    </citation>
    <scope>NUCLEOTIDE SEQUENCE</scope>
</reference>
<evidence type="ECO:0000259" key="8">
    <source>
        <dbReference type="PROSITE" id="PS50271"/>
    </source>
</evidence>
<feature type="region of interest" description="Disordered" evidence="6">
    <location>
        <begin position="120"/>
        <end position="158"/>
    </location>
</feature>
<dbReference type="Gene3D" id="3.30.40.10">
    <property type="entry name" value="Zinc/RING finger domain, C3HC4 (zinc finger)"/>
    <property type="match status" value="2"/>
</dbReference>
<keyword evidence="2 4" id="KW-0863">Zinc-finger</keyword>
<organism evidence="9 10">
    <name type="scientific">Cercopithifilaria johnstoni</name>
    <dbReference type="NCBI Taxonomy" id="2874296"/>
    <lineage>
        <taxon>Eukaryota</taxon>
        <taxon>Metazoa</taxon>
        <taxon>Ecdysozoa</taxon>
        <taxon>Nematoda</taxon>
        <taxon>Chromadorea</taxon>
        <taxon>Rhabditida</taxon>
        <taxon>Spirurina</taxon>
        <taxon>Spiruromorpha</taxon>
        <taxon>Filarioidea</taxon>
        <taxon>Onchocercidae</taxon>
        <taxon>Cercopithifilaria</taxon>
    </lineage>
</organism>
<dbReference type="InterPro" id="IPR011422">
    <property type="entry name" value="BRAP2/ETP1_RRM"/>
</dbReference>
<name>A0A8J2LS91_9BILA</name>
<dbReference type="SMART" id="SM00290">
    <property type="entry name" value="ZnF_UBP"/>
    <property type="match status" value="1"/>
</dbReference>
<dbReference type="Proteomes" id="UP000746747">
    <property type="component" value="Unassembled WGS sequence"/>
</dbReference>
<dbReference type="PROSITE" id="PS50089">
    <property type="entry name" value="ZF_RING_2"/>
    <property type="match status" value="1"/>
</dbReference>
<feature type="domain" description="UBP-type" evidence="8">
    <location>
        <begin position="353"/>
        <end position="445"/>
    </location>
</feature>
<gene>
    <name evidence="9" type="ORF">CJOHNSTONI_LOCUS3926</name>
</gene>
<evidence type="ECO:0000256" key="5">
    <source>
        <dbReference type="SAM" id="Coils"/>
    </source>
</evidence>
<dbReference type="AlphaFoldDB" id="A0A8J2LS91"/>
<feature type="domain" description="RING-type" evidence="7">
    <location>
        <begin position="319"/>
        <end position="356"/>
    </location>
</feature>
<feature type="coiled-coil region" evidence="5">
    <location>
        <begin position="494"/>
        <end position="563"/>
    </location>
</feature>
<dbReference type="InterPro" id="IPR047243">
    <property type="entry name" value="RING-H2_BRAP2"/>
</dbReference>
<keyword evidence="5" id="KW-0175">Coiled coil</keyword>
<evidence type="ECO:0000313" key="10">
    <source>
        <dbReference type="Proteomes" id="UP000746747"/>
    </source>
</evidence>
<dbReference type="CDD" id="cd16457">
    <property type="entry name" value="RING-H2_BRAP2"/>
    <property type="match status" value="1"/>
</dbReference>
<dbReference type="PANTHER" id="PTHR24007">
    <property type="entry name" value="BRCA1-ASSOCIATED PROTEIN"/>
    <property type="match status" value="1"/>
</dbReference>
<dbReference type="PANTHER" id="PTHR24007:SF7">
    <property type="entry name" value="BRCA1-ASSOCIATED PROTEIN"/>
    <property type="match status" value="1"/>
</dbReference>
<dbReference type="SUPFAM" id="SSF57850">
    <property type="entry name" value="RING/U-box"/>
    <property type="match status" value="2"/>
</dbReference>
<evidence type="ECO:0000256" key="1">
    <source>
        <dbReference type="ARBA" id="ARBA00022723"/>
    </source>
</evidence>
<dbReference type="GO" id="GO:0016567">
    <property type="term" value="P:protein ubiquitination"/>
    <property type="evidence" value="ECO:0007669"/>
    <property type="project" value="TreeGrafter"/>
</dbReference>